<proteinExistence type="inferred from homology"/>
<dbReference type="InterPro" id="IPR012910">
    <property type="entry name" value="Plug_dom"/>
</dbReference>
<dbReference type="InterPro" id="IPR037066">
    <property type="entry name" value="Plug_dom_sf"/>
</dbReference>
<dbReference type="GO" id="GO:0009279">
    <property type="term" value="C:cell outer membrane"/>
    <property type="evidence" value="ECO:0007669"/>
    <property type="project" value="UniProtKB-SubCell"/>
</dbReference>
<evidence type="ECO:0000313" key="10">
    <source>
        <dbReference type="Proteomes" id="UP000293874"/>
    </source>
</evidence>
<dbReference type="Pfam" id="PF07715">
    <property type="entry name" value="Plug"/>
    <property type="match status" value="1"/>
</dbReference>
<dbReference type="SUPFAM" id="SSF56935">
    <property type="entry name" value="Porins"/>
    <property type="match status" value="1"/>
</dbReference>
<dbReference type="Gene3D" id="2.170.130.10">
    <property type="entry name" value="TonB-dependent receptor, plug domain"/>
    <property type="match status" value="1"/>
</dbReference>
<comment type="similarity">
    <text evidence="7">Belongs to the TonB-dependent receptor family.</text>
</comment>
<dbReference type="Gene3D" id="2.60.40.1120">
    <property type="entry name" value="Carboxypeptidase-like, regulatory domain"/>
    <property type="match status" value="1"/>
</dbReference>
<feature type="domain" description="TonB-dependent receptor plug" evidence="8">
    <location>
        <begin position="253"/>
        <end position="386"/>
    </location>
</feature>
<comment type="subcellular location">
    <subcellularLocation>
        <location evidence="1 7">Cell outer membrane</location>
        <topology evidence="1 7">Multi-pass membrane protein</topology>
    </subcellularLocation>
</comment>
<name>A0A4Q7N197_9BACT</name>
<keyword evidence="5 7" id="KW-0472">Membrane</keyword>
<dbReference type="InterPro" id="IPR039426">
    <property type="entry name" value="TonB-dep_rcpt-like"/>
</dbReference>
<dbReference type="InterPro" id="IPR036942">
    <property type="entry name" value="Beta-barrel_TonB_sf"/>
</dbReference>
<protein>
    <submittedName>
        <fullName evidence="9">TonB-linked SusC/RagA family outer membrane protein</fullName>
    </submittedName>
</protein>
<evidence type="ECO:0000256" key="4">
    <source>
        <dbReference type="ARBA" id="ARBA00022692"/>
    </source>
</evidence>
<dbReference type="EMBL" id="SGXA01000001">
    <property type="protein sequence ID" value="RZS75380.1"/>
    <property type="molecule type" value="Genomic_DNA"/>
</dbReference>
<gene>
    <name evidence="9" type="ORF">EV199_1245</name>
</gene>
<dbReference type="InterPro" id="IPR008969">
    <property type="entry name" value="CarboxyPept-like_regulatory"/>
</dbReference>
<dbReference type="SUPFAM" id="SSF49464">
    <property type="entry name" value="Carboxypeptidase regulatory domain-like"/>
    <property type="match status" value="1"/>
</dbReference>
<keyword evidence="4 7" id="KW-0812">Transmembrane</keyword>
<keyword evidence="3 7" id="KW-1134">Transmembrane beta strand</keyword>
<dbReference type="InterPro" id="IPR023997">
    <property type="entry name" value="TonB-dep_OMP_SusC/RagA_CS"/>
</dbReference>
<evidence type="ECO:0000256" key="7">
    <source>
        <dbReference type="PROSITE-ProRule" id="PRU01360"/>
    </source>
</evidence>
<dbReference type="InterPro" id="IPR023996">
    <property type="entry name" value="TonB-dep_OMP_SusC/RagA"/>
</dbReference>
<organism evidence="9 10">
    <name type="scientific">Pseudobacter ginsenosidimutans</name>
    <dbReference type="NCBI Taxonomy" id="661488"/>
    <lineage>
        <taxon>Bacteria</taxon>
        <taxon>Pseudomonadati</taxon>
        <taxon>Bacteroidota</taxon>
        <taxon>Chitinophagia</taxon>
        <taxon>Chitinophagales</taxon>
        <taxon>Chitinophagaceae</taxon>
        <taxon>Pseudobacter</taxon>
    </lineage>
</organism>
<evidence type="ECO:0000256" key="2">
    <source>
        <dbReference type="ARBA" id="ARBA00022448"/>
    </source>
</evidence>
<evidence type="ECO:0000256" key="6">
    <source>
        <dbReference type="ARBA" id="ARBA00023237"/>
    </source>
</evidence>
<keyword evidence="10" id="KW-1185">Reference proteome</keyword>
<evidence type="ECO:0000256" key="5">
    <source>
        <dbReference type="ARBA" id="ARBA00023136"/>
    </source>
</evidence>
<reference evidence="9 10" key="1">
    <citation type="submission" date="2019-02" db="EMBL/GenBank/DDBJ databases">
        <title>Genomic Encyclopedia of Type Strains, Phase IV (KMG-IV): sequencing the most valuable type-strain genomes for metagenomic binning, comparative biology and taxonomic classification.</title>
        <authorList>
            <person name="Goeker M."/>
        </authorList>
    </citation>
    <scope>NUCLEOTIDE SEQUENCE [LARGE SCALE GENOMIC DNA]</scope>
    <source>
        <strain evidence="9 10">DSM 18116</strain>
    </source>
</reference>
<dbReference type="Pfam" id="PF13715">
    <property type="entry name" value="CarbopepD_reg_2"/>
    <property type="match status" value="1"/>
</dbReference>
<sequence length="1175" mass="131829">MLLLVSGKGRDRVFALSKINCFNSKLLMRVTLLSVAFLTCLVTLAGTSSGQNTREKVTVRFSDMPLKKVLRELERTTKLNFTWRSNDVANSPNITYTATNEFLFRVLGNVLEPAGLSFVQRGNNIVLVRRPATPFLPVATEVDNKLVTILYPLYDTVPVYTVKGRITSSEKLNEPVPNATVTVKGRRISTMTDPDGYFTIKIPKGAILLTFTQVGYEPVEARIDFDGQMFISMKPRAQAMTEVITTGIYKRPKESFTGAATTITGDQIRAMSMTNALSAIKIFDPSIRIPDNIQFGSDPNQLPNISIRGTNNFSQSLGSNSSVPQSGADFMASYSSNPNQPIFILDGFEVSLQKIYDLDINRIASYTILKDAAATSMYGSRASNGVIIVDTKQPAPGKLQASYSGSLNITGPDLSVYNLLNAKEKLEVEKIAGIYTTYEGQTGSGAYLDAYWRRLLSYRESLVAKGVNTDWMSLPLRNGVGSNHSLNLGGGDQYMRYQLNVNYKSDAGVMKGSSRDVYSGDMTLSYRYRGLNFRNAMSLGFGKANNSPYGNFSDYSKQNPYWAPYDDAGNPVKVLEQFEEGTAYTNPLFNSTLNVIDKNEYNNINNNTEIEWNVGNGFRITGSVGISKQTEEYDEFLPAQHTSFVTENNPLRRGSYTKSYTKFFNLQTRLKFDYSKRIGRGQIFNTALTEINQSTRNGISYTVIGFPHERLDDILFGNGYPENTKPIGYKDISRRVSFGENFSFTWDQRYAVEGSLRFDGASQFGSNNRFAAFWSLGGSWNLHKEEFFTGLPQINQFRVRGSIGTTGDDRFNTNQAITTYNYFTNTSFHGVPGTNLSTYGNPDLSWQQAVKKNIGMDLTMFNERLQVNGDFYVTNTDRLLLDVNTPPSVGVTSYKENIGSLQNIGYEFSVKYNIIHKTKESFYWTIFLNGNSNKSKILSISNSLKKLNELNDRNPTSGSEQFKQVRPQNKYVEGYSPDAIWGVRSLGIDPSTGREMFLTADNKLTYVWDARDKVIIGDPSGGLFGNFGSSVSFKNITFNIACSFQTDVQIYNQTLADRVENLNLTWQADKRVLNERWKNPGDITKYKGLRDENGYTVTTKTYVTSRFLQKNNFINLSSISASYQLPDNISKKAKLKTTRLSLIANNITRWSSIEMERGLDYPFARVFTFNLVTNF</sequence>
<dbReference type="NCBIfam" id="TIGR04056">
    <property type="entry name" value="OMP_RagA_SusC"/>
    <property type="match status" value="1"/>
</dbReference>
<evidence type="ECO:0000256" key="1">
    <source>
        <dbReference type="ARBA" id="ARBA00004571"/>
    </source>
</evidence>
<dbReference type="AlphaFoldDB" id="A0A4Q7N197"/>
<evidence type="ECO:0000313" key="9">
    <source>
        <dbReference type="EMBL" id="RZS75380.1"/>
    </source>
</evidence>
<accession>A0A4Q7N197</accession>
<keyword evidence="2 7" id="KW-0813">Transport</keyword>
<dbReference type="NCBIfam" id="TIGR04057">
    <property type="entry name" value="SusC_RagA_signa"/>
    <property type="match status" value="1"/>
</dbReference>
<evidence type="ECO:0000259" key="8">
    <source>
        <dbReference type="Pfam" id="PF07715"/>
    </source>
</evidence>
<comment type="caution">
    <text evidence="9">The sequence shown here is derived from an EMBL/GenBank/DDBJ whole genome shotgun (WGS) entry which is preliminary data.</text>
</comment>
<dbReference type="Proteomes" id="UP000293874">
    <property type="component" value="Unassembled WGS sequence"/>
</dbReference>
<dbReference type="PROSITE" id="PS52016">
    <property type="entry name" value="TONB_DEPENDENT_REC_3"/>
    <property type="match status" value="1"/>
</dbReference>
<evidence type="ECO:0000256" key="3">
    <source>
        <dbReference type="ARBA" id="ARBA00022452"/>
    </source>
</evidence>
<keyword evidence="6 7" id="KW-0998">Cell outer membrane</keyword>
<dbReference type="Gene3D" id="2.40.170.20">
    <property type="entry name" value="TonB-dependent receptor, beta-barrel domain"/>
    <property type="match status" value="1"/>
</dbReference>